<dbReference type="AlphaFoldDB" id="A0A9J6AZX1"/>
<dbReference type="Proteomes" id="UP000824120">
    <property type="component" value="Chromosome 1"/>
</dbReference>
<proteinExistence type="predicted"/>
<protein>
    <submittedName>
        <fullName evidence="1">Uncharacterized protein</fullName>
    </submittedName>
</protein>
<comment type="caution">
    <text evidence="1">The sequence shown here is derived from an EMBL/GenBank/DDBJ whole genome shotgun (WGS) entry which is preliminary data.</text>
</comment>
<evidence type="ECO:0000313" key="2">
    <source>
        <dbReference type="Proteomes" id="UP000824120"/>
    </source>
</evidence>
<organism evidence="1 2">
    <name type="scientific">Solanum commersonii</name>
    <name type="common">Commerson's wild potato</name>
    <name type="synonym">Commerson's nightshade</name>
    <dbReference type="NCBI Taxonomy" id="4109"/>
    <lineage>
        <taxon>Eukaryota</taxon>
        <taxon>Viridiplantae</taxon>
        <taxon>Streptophyta</taxon>
        <taxon>Embryophyta</taxon>
        <taxon>Tracheophyta</taxon>
        <taxon>Spermatophyta</taxon>
        <taxon>Magnoliopsida</taxon>
        <taxon>eudicotyledons</taxon>
        <taxon>Gunneridae</taxon>
        <taxon>Pentapetalae</taxon>
        <taxon>asterids</taxon>
        <taxon>lamiids</taxon>
        <taxon>Solanales</taxon>
        <taxon>Solanaceae</taxon>
        <taxon>Solanoideae</taxon>
        <taxon>Solaneae</taxon>
        <taxon>Solanum</taxon>
    </lineage>
</organism>
<accession>A0A9J6AZX1</accession>
<sequence length="134" mass="15735">ILTCLIYDWADHRQVSDLVTLVSEPWNFHDIKSTRLEEVDILQNLDLLNKWTIPRVNIKTIYDYGWFDKISNKQLIKTSEQSLAVTETFLTLLVIEILIFKLIFDGLIESHNGYGPIYFNAEQICDYLWPILIS</sequence>
<reference evidence="1 2" key="1">
    <citation type="submission" date="2020-09" db="EMBL/GenBank/DDBJ databases">
        <title>De no assembly of potato wild relative species, Solanum commersonii.</title>
        <authorList>
            <person name="Cho K."/>
        </authorList>
    </citation>
    <scope>NUCLEOTIDE SEQUENCE [LARGE SCALE GENOMIC DNA]</scope>
    <source>
        <strain evidence="1">LZ3.2</strain>
        <tissue evidence="1">Leaf</tissue>
    </source>
</reference>
<name>A0A9J6AZX1_SOLCO</name>
<evidence type="ECO:0000313" key="1">
    <source>
        <dbReference type="EMBL" id="KAG5629803.1"/>
    </source>
</evidence>
<dbReference type="EMBL" id="JACXVP010000001">
    <property type="protein sequence ID" value="KAG5629803.1"/>
    <property type="molecule type" value="Genomic_DNA"/>
</dbReference>
<keyword evidence="2" id="KW-1185">Reference proteome</keyword>
<gene>
    <name evidence="1" type="ORF">H5410_001520</name>
</gene>
<feature type="non-terminal residue" evidence="1">
    <location>
        <position position="134"/>
    </location>
</feature>